<feature type="region of interest" description="Disordered" evidence="2">
    <location>
        <begin position="73"/>
        <end position="93"/>
    </location>
</feature>
<feature type="region of interest" description="Disordered" evidence="2">
    <location>
        <begin position="1387"/>
        <end position="1445"/>
    </location>
</feature>
<dbReference type="EMBL" id="JBJQND010000007">
    <property type="protein sequence ID" value="KAL3870445.1"/>
    <property type="molecule type" value="Genomic_DNA"/>
</dbReference>
<dbReference type="PANTHER" id="PTHR21510:SF13">
    <property type="entry name" value="AKNA DOMAIN-CONTAINING PROTEIN"/>
    <property type="match status" value="1"/>
</dbReference>
<accession>A0ABD3WCZ9</accession>
<feature type="compositionally biased region" description="Low complexity" evidence="2">
    <location>
        <begin position="881"/>
        <end position="892"/>
    </location>
</feature>
<evidence type="ECO:0000256" key="2">
    <source>
        <dbReference type="SAM" id="MobiDB-lite"/>
    </source>
</evidence>
<feature type="compositionally biased region" description="Polar residues" evidence="2">
    <location>
        <begin position="433"/>
        <end position="446"/>
    </location>
</feature>
<feature type="compositionally biased region" description="Basic residues" evidence="2">
    <location>
        <begin position="1399"/>
        <end position="1411"/>
    </location>
</feature>
<dbReference type="PANTHER" id="PTHR21510">
    <property type="entry name" value="AKNA DOMAIN-CONTAINING PROTEIN"/>
    <property type="match status" value="1"/>
</dbReference>
<feature type="compositionally biased region" description="Polar residues" evidence="2">
    <location>
        <begin position="1043"/>
        <end position="1057"/>
    </location>
</feature>
<dbReference type="InterPro" id="IPR052655">
    <property type="entry name" value="AKNA_Centrosome-Trans_reg"/>
</dbReference>
<protein>
    <recommendedName>
        <fullName evidence="5">AKNA</fullName>
    </recommendedName>
</protein>
<dbReference type="Proteomes" id="UP001634394">
    <property type="component" value="Unassembled WGS sequence"/>
</dbReference>
<keyword evidence="1" id="KW-0175">Coiled coil</keyword>
<feature type="compositionally biased region" description="Low complexity" evidence="2">
    <location>
        <begin position="927"/>
        <end position="949"/>
    </location>
</feature>
<feature type="compositionally biased region" description="Polar residues" evidence="2">
    <location>
        <begin position="731"/>
        <end position="742"/>
    </location>
</feature>
<feature type="compositionally biased region" description="Basic residues" evidence="2">
    <location>
        <begin position="1650"/>
        <end position="1665"/>
    </location>
</feature>
<feature type="coiled-coil region" evidence="1">
    <location>
        <begin position="788"/>
        <end position="815"/>
    </location>
</feature>
<evidence type="ECO:0008006" key="5">
    <source>
        <dbReference type="Google" id="ProtNLM"/>
    </source>
</evidence>
<feature type="compositionally biased region" description="Basic and acidic residues" evidence="2">
    <location>
        <begin position="965"/>
        <end position="983"/>
    </location>
</feature>
<keyword evidence="4" id="KW-1185">Reference proteome</keyword>
<feature type="region of interest" description="Disordered" evidence="2">
    <location>
        <begin position="724"/>
        <end position="774"/>
    </location>
</feature>
<sequence length="1726" mass="193222">MLEDYSGGILIDDDGIVRDDFDVFSRHTSNTHWTDSGLGGDKQSSTPSTLRQLDLQSYASLDDSQINISDLEASKDDLDFEDEPRPTDITGSQDDILFTRGRRSNGFTNRDSIDNSLHFEDPHEGIKGGNNHEELFGDEYYHQLRELGVLVDDADFEETKASLNEFENLEGHYSRDFDDVDNADAIEGFFQRDRKAPNRDSLDIDTPHIGHGHERDYYDTSRDSTGHLFEADDHEISRTRPSTANSARTISSRSFPEISPEEALQLYQNQIQLVDNDAESIEFDESQKMEMVNDGDDDEIFLITGHGTDGESPKPAKMMAYDNKNVPSLTPKESHGSRPPSESSILSSRISTPYSRDGSRSQTPQNRSEEEIKSKPLSQPEEEESMTQVSKLKSKSEHDSSMSRPDSVASQKSNASENLSSGIKPKSSPRKPTGQTLSKAKSQESFFDNAEERGSKGEKGPKRLLPKPSATDSNQAFKIKSMSKSTSNLSSKSGPVKPTHMTLTEISLLIDDPEMILQDHSEGAQSTTSEKSKTELTQKLKQESSKRAQATELVQQLQKDYDRLLSKYAMAELTIDQLRLGAKISLHSDSPTPSQATSGSVASMQYPQVLHLNATPSRGLSRTSPLQRQPLISPISGGRLCMDSFQTLIEEKQLPTEEHEQVFEKIRTEHEQIRKDYLQAKEDYSVLRRAGVTAAVDANFDEDKELEGKLFKIGMKFDEIQEKMEEERKLNSSQRQPFQASRQKSDSETETESGATPATDHRKPKILRTKAGDDLLHPKEDAKFDEKLKRLHEEYNALMDRYRRLKQMAQSQERDKEIDNLVKKLRNITKEAPDIFRMPPELQERSEQLKDKENKKQERSRMQSEDKGRPRSTENRGQLQSSNSSMTSNGSNHQNTDMTPGRGPQNRRGSGSASNSSRMVAQESLLNSKPNSGSHSSLSSRYSLSPRDSSFADRDSPVPNVPRPQRYDHQDRRDSKGLKKKPDGGSQISLLDSGISDQEAGGATGGASPLSNIPGPGKFKQMTGKREADTDSGFIGSFVGSEVSGNLSAQRNQQQTPLRLRHPGDSGIGQSTKLSHKSKASIKAAETKSSPVKQKKPSPLPPPVVSDEEEDSTPRASPTRDTTQDLYSSRDLSPPPVVDRNIEKIQSERIIIQARKPGTPMKAPPSPKMEVPRPSTPGSRLDQHRLSVLDRRSPAQVERSSPAQGQRASPAQGHRASSSQGHRVSSAQGQRVPTPKAAPGASLFIPLKQMKDCSVGSGSEESILASDPETARTAATAGSVNSERLKQIQDELGKLREEFLHSKNVRHTQPPPPPAPAPIQPLLQQNQHDDYYFDPTEDPYAFMRGPRRRANSFSGSPGRNWDWDWYIPLNPGDGDMPLGYAAADSYAEPRLNSEGQLRSRPRDRRRIRKNLNTRDLNHRENEYIEPNGYLSDQSPTRQQETEELGNGAHVQGHYGIYSPQTITTTQQTQSDQQYYLKKGRRVYGSQPNLTFTGYQPPHAPGFQPPQTGTPARTASPSDLTQPRPQHTLRQTLYSYAASGPRNRTASWSPHPPGYPGVQMSGVNLQQPIDLRLDSGYPLYTAPQEHVYSDEDQPIGYVIPTSRASSRRSQSRSTMRYYTPDGHVSSRYFVREFGNEEDSAESGSEIEGRRSRSVGRRRRRHRRRKYRRVRDEDYYSDIAGPSDLEAGLDQSIQLVEEIDELTYRMMDTVSHELLKSKRRKEFGSSYW</sequence>
<proteinExistence type="predicted"/>
<feature type="compositionally biased region" description="Low complexity" evidence="2">
    <location>
        <begin position="337"/>
        <end position="351"/>
    </location>
</feature>
<evidence type="ECO:0000256" key="1">
    <source>
        <dbReference type="SAM" id="Coils"/>
    </source>
</evidence>
<feature type="compositionally biased region" description="Low complexity" evidence="2">
    <location>
        <begin position="906"/>
        <end position="918"/>
    </location>
</feature>
<feature type="compositionally biased region" description="Pro residues" evidence="2">
    <location>
        <begin position="1309"/>
        <end position="1319"/>
    </location>
</feature>
<feature type="region of interest" description="Disordered" evidence="2">
    <location>
        <begin position="1304"/>
        <end position="1355"/>
    </location>
</feature>
<feature type="region of interest" description="Disordered" evidence="2">
    <location>
        <begin position="1486"/>
        <end position="1526"/>
    </location>
</feature>
<organism evidence="3 4">
    <name type="scientific">Sinanodonta woodiana</name>
    <name type="common">Chinese pond mussel</name>
    <name type="synonym">Anodonta woodiana</name>
    <dbReference type="NCBI Taxonomy" id="1069815"/>
    <lineage>
        <taxon>Eukaryota</taxon>
        <taxon>Metazoa</taxon>
        <taxon>Spiralia</taxon>
        <taxon>Lophotrochozoa</taxon>
        <taxon>Mollusca</taxon>
        <taxon>Bivalvia</taxon>
        <taxon>Autobranchia</taxon>
        <taxon>Heteroconchia</taxon>
        <taxon>Palaeoheterodonta</taxon>
        <taxon>Unionida</taxon>
        <taxon>Unionoidea</taxon>
        <taxon>Unionidae</taxon>
        <taxon>Unioninae</taxon>
        <taxon>Sinanodonta</taxon>
    </lineage>
</organism>
<evidence type="ECO:0000313" key="3">
    <source>
        <dbReference type="EMBL" id="KAL3870445.1"/>
    </source>
</evidence>
<feature type="compositionally biased region" description="Basic and acidic residues" evidence="2">
    <location>
        <begin position="1181"/>
        <end position="1193"/>
    </location>
</feature>
<feature type="compositionally biased region" description="Low complexity" evidence="2">
    <location>
        <begin position="480"/>
        <end position="493"/>
    </location>
</feature>
<feature type="compositionally biased region" description="Polar residues" evidence="2">
    <location>
        <begin position="1198"/>
        <end position="1231"/>
    </location>
</feature>
<feature type="compositionally biased region" description="Basic and acidic residues" evidence="2">
    <location>
        <begin position="197"/>
        <end position="238"/>
    </location>
</feature>
<gene>
    <name evidence="3" type="ORF">ACJMK2_038513</name>
</gene>
<feature type="compositionally biased region" description="Basic and acidic residues" evidence="2">
    <location>
        <begin position="530"/>
        <end position="546"/>
    </location>
</feature>
<comment type="caution">
    <text evidence="3">The sequence shown here is derived from an EMBL/GenBank/DDBJ whole genome shotgun (WGS) entry which is preliminary data.</text>
</comment>
<feature type="region of interest" description="Disordered" evidence="2">
    <location>
        <begin position="1597"/>
        <end position="1617"/>
    </location>
</feature>
<feature type="compositionally biased region" description="Basic and acidic residues" evidence="2">
    <location>
        <begin position="842"/>
        <end position="874"/>
    </location>
</feature>
<reference evidence="3 4" key="1">
    <citation type="submission" date="2024-11" db="EMBL/GenBank/DDBJ databases">
        <title>Chromosome-level genome assembly of the freshwater bivalve Anodonta woodiana.</title>
        <authorList>
            <person name="Chen X."/>
        </authorList>
    </citation>
    <scope>NUCLEOTIDE SEQUENCE [LARGE SCALE GENOMIC DNA]</scope>
    <source>
        <strain evidence="3">MN2024</strain>
        <tissue evidence="3">Gills</tissue>
    </source>
</reference>
<feature type="compositionally biased region" description="Polar residues" evidence="2">
    <location>
        <begin position="402"/>
        <end position="421"/>
    </location>
</feature>
<feature type="compositionally biased region" description="Basic and acidic residues" evidence="2">
    <location>
        <begin position="450"/>
        <end position="461"/>
    </location>
</feature>
<feature type="region of interest" description="Disordered" evidence="2">
    <location>
        <begin position="1634"/>
        <end position="1665"/>
    </location>
</feature>
<name>A0ABD3WCZ9_SINWO</name>
<feature type="region of interest" description="Disordered" evidence="2">
    <location>
        <begin position="832"/>
        <end position="1281"/>
    </location>
</feature>
<evidence type="ECO:0000313" key="4">
    <source>
        <dbReference type="Proteomes" id="UP001634394"/>
    </source>
</evidence>
<feature type="region of interest" description="Disordered" evidence="2">
    <location>
        <begin position="299"/>
        <end position="500"/>
    </location>
</feature>
<feature type="compositionally biased region" description="Polar residues" evidence="2">
    <location>
        <begin position="239"/>
        <end position="254"/>
    </location>
</feature>
<feature type="region of interest" description="Disordered" evidence="2">
    <location>
        <begin position="197"/>
        <end position="256"/>
    </location>
</feature>
<feature type="compositionally biased region" description="Polar residues" evidence="2">
    <location>
        <begin position="1504"/>
        <end position="1526"/>
    </location>
</feature>
<feature type="region of interest" description="Disordered" evidence="2">
    <location>
        <begin position="520"/>
        <end position="549"/>
    </location>
</feature>
<feature type="compositionally biased region" description="Polar residues" evidence="2">
    <location>
        <begin position="1114"/>
        <end position="1131"/>
    </location>
</feature>